<gene>
    <name evidence="2" type="ORF">C8D85_3161</name>
</gene>
<sequence length="146" mass="16293">MPNSNIEIIAPADGRGETRNFLLVCAAVLICAISLLSLLHSASPKALPELPNHLSNLATQVSNAVEEIELLEQAELINAPYQLADLPFPTYQNQSFTQQDEHCFSLFQGQYVFVIERHEEGWDAHWAPSEQAVDCHASLDWHSLNQ</sequence>
<evidence type="ECO:0000313" key="3">
    <source>
        <dbReference type="Proteomes" id="UP000295729"/>
    </source>
</evidence>
<keyword evidence="1" id="KW-0812">Transmembrane</keyword>
<evidence type="ECO:0000313" key="2">
    <source>
        <dbReference type="EMBL" id="TDR06231.1"/>
    </source>
</evidence>
<reference evidence="2 3" key="1">
    <citation type="submission" date="2019-03" db="EMBL/GenBank/DDBJ databases">
        <title>Genomic Encyclopedia of Type Strains, Phase IV (KMG-IV): sequencing the most valuable type-strain genomes for metagenomic binning, comparative biology and taxonomic classification.</title>
        <authorList>
            <person name="Goeker M."/>
        </authorList>
    </citation>
    <scope>NUCLEOTIDE SEQUENCE [LARGE SCALE GENOMIC DNA]</scope>
    <source>
        <strain evidence="2 3">DSM 5604</strain>
    </source>
</reference>
<keyword evidence="1" id="KW-0472">Membrane</keyword>
<name>A0A4R6WYB3_9GAMM</name>
<keyword evidence="3" id="KW-1185">Reference proteome</keyword>
<accession>A0A4R6WYB3</accession>
<evidence type="ECO:0000256" key="1">
    <source>
        <dbReference type="SAM" id="Phobius"/>
    </source>
</evidence>
<proteinExistence type="predicted"/>
<dbReference type="AlphaFoldDB" id="A0A4R6WYB3"/>
<dbReference type="EMBL" id="SNZA01000006">
    <property type="protein sequence ID" value="TDR06231.1"/>
    <property type="molecule type" value="Genomic_DNA"/>
</dbReference>
<dbReference type="Proteomes" id="UP000295729">
    <property type="component" value="Unassembled WGS sequence"/>
</dbReference>
<comment type="caution">
    <text evidence="2">The sequence shown here is derived from an EMBL/GenBank/DDBJ whole genome shotgun (WGS) entry which is preliminary data.</text>
</comment>
<dbReference type="RefSeq" id="WP_133564529.1">
    <property type="nucleotide sequence ID" value="NZ_SNZA01000006.1"/>
</dbReference>
<keyword evidence="1" id="KW-1133">Transmembrane helix</keyword>
<organism evidence="2 3">
    <name type="scientific">Marinomonas communis</name>
    <dbReference type="NCBI Taxonomy" id="28254"/>
    <lineage>
        <taxon>Bacteria</taxon>
        <taxon>Pseudomonadati</taxon>
        <taxon>Pseudomonadota</taxon>
        <taxon>Gammaproteobacteria</taxon>
        <taxon>Oceanospirillales</taxon>
        <taxon>Oceanospirillaceae</taxon>
        <taxon>Marinomonas</taxon>
    </lineage>
</organism>
<feature type="transmembrane region" description="Helical" evidence="1">
    <location>
        <begin position="20"/>
        <end position="39"/>
    </location>
</feature>
<dbReference type="OrthoDB" id="6107238at2"/>
<protein>
    <submittedName>
        <fullName evidence="2">Uncharacterized protein</fullName>
    </submittedName>
</protein>